<dbReference type="InterPro" id="IPR007048">
    <property type="entry name" value="IraD/Gp25-like"/>
</dbReference>
<dbReference type="Gene3D" id="3.10.450.40">
    <property type="match status" value="1"/>
</dbReference>
<protein>
    <submittedName>
        <fullName evidence="2">Baseplate protein</fullName>
    </submittedName>
</protein>
<dbReference type="AlphaFoldDB" id="A0A919YQ36"/>
<evidence type="ECO:0000313" key="3">
    <source>
        <dbReference type="Proteomes" id="UP000683139"/>
    </source>
</evidence>
<proteinExistence type="predicted"/>
<dbReference type="Pfam" id="PF04965">
    <property type="entry name" value="GPW_gp25"/>
    <property type="match status" value="1"/>
</dbReference>
<accession>A0A919YQ36</accession>
<evidence type="ECO:0000313" key="2">
    <source>
        <dbReference type="EMBL" id="GIP16246.1"/>
    </source>
</evidence>
<dbReference type="EMBL" id="BOSE01000003">
    <property type="protein sequence ID" value="GIP16246.1"/>
    <property type="molecule type" value="Genomic_DNA"/>
</dbReference>
<comment type="caution">
    <text evidence="2">The sequence shown here is derived from an EMBL/GenBank/DDBJ whole genome shotgun (WGS) entry which is preliminary data.</text>
</comment>
<evidence type="ECO:0000259" key="1">
    <source>
        <dbReference type="Pfam" id="PF04965"/>
    </source>
</evidence>
<reference evidence="2" key="1">
    <citation type="submission" date="2021-03" db="EMBL/GenBank/DDBJ databases">
        <title>Antimicrobial resistance genes in bacteria isolated from Japanese honey, and their potential for conferring macrolide and lincosamide resistance in the American foulbrood pathogen Paenibacillus larvae.</title>
        <authorList>
            <person name="Okamoto M."/>
            <person name="Kumagai M."/>
            <person name="Kanamori H."/>
            <person name="Takamatsu D."/>
        </authorList>
    </citation>
    <scope>NUCLEOTIDE SEQUENCE</scope>
    <source>
        <strain evidence="2">J40TS1</strain>
    </source>
</reference>
<dbReference type="Proteomes" id="UP000683139">
    <property type="component" value="Unassembled WGS sequence"/>
</dbReference>
<name>A0A919YQ36_9BACL</name>
<keyword evidence="3" id="KW-1185">Reference proteome</keyword>
<feature type="domain" description="IraD/Gp25-like" evidence="1">
    <location>
        <begin position="33"/>
        <end position="123"/>
    </location>
</feature>
<gene>
    <name evidence="2" type="ORF">J40TS1_18880</name>
</gene>
<dbReference type="SUPFAM" id="SSF160719">
    <property type="entry name" value="gpW/gp25-like"/>
    <property type="match status" value="1"/>
</dbReference>
<sequence>MKGGQSMSKDFMGRGWKFPIEVDPLTGKIRTVEYEDDIAEAISIIIWTVKGERIMHPDFGSGIERYIFENNDALTLQFIKNEVLSAIIQWEPRVHEVEVEVKSDPQMDNKLNIHVQYTVRTTNNLYNQVYPFYLYEGAAN</sequence>
<organism evidence="2 3">
    <name type="scientific">Paenibacillus montaniterrae</name>
    <dbReference type="NCBI Taxonomy" id="429341"/>
    <lineage>
        <taxon>Bacteria</taxon>
        <taxon>Bacillati</taxon>
        <taxon>Bacillota</taxon>
        <taxon>Bacilli</taxon>
        <taxon>Bacillales</taxon>
        <taxon>Paenibacillaceae</taxon>
        <taxon>Paenibacillus</taxon>
    </lineage>
</organism>